<evidence type="ECO:0000256" key="1">
    <source>
        <dbReference type="ARBA" id="ARBA00004141"/>
    </source>
</evidence>
<sequence length="325" mass="35563">MNIQAKNLRIQYLYSVPIDSLAALIGSIMCLSLSPIFIRLSELEMGPNATAFNRFWIAAVAFGLLSNLLNVPHQNKDTEPKLQKNHLGAEKRLLIADGLLLAMALIAWTWSLTQTSVANSSIMHNMAPIFTILGGWLAFGQLFDRRFILGMFVAIAGVMLLEINDLFSFRIGPQLLGDFGALLSAIFFGLHPLIAEQLRTKFNSVTIMTWSSTTSFLLLFPVAAITEEQLFPSSVTGWFSVIALAFVGQMLGIGLWTYCLKKISSGFASLVGLIVPVLSSLEGWAIFSEPLSFFNLVSFVVILVGMYLAISSRSAIKSPIESANS</sequence>
<feature type="transmembrane region" description="Helical" evidence="6">
    <location>
        <begin position="238"/>
        <end position="260"/>
    </location>
</feature>
<feature type="transmembrane region" description="Helical" evidence="6">
    <location>
        <begin position="293"/>
        <end position="310"/>
    </location>
</feature>
<dbReference type="InterPro" id="IPR050638">
    <property type="entry name" value="AA-Vitamin_Transporters"/>
</dbReference>
<evidence type="ECO:0000313" key="9">
    <source>
        <dbReference type="Proteomes" id="UP000176944"/>
    </source>
</evidence>
<evidence type="ECO:0000256" key="5">
    <source>
        <dbReference type="ARBA" id="ARBA00023136"/>
    </source>
</evidence>
<feature type="transmembrane region" description="Helical" evidence="6">
    <location>
        <begin position="267"/>
        <end position="287"/>
    </location>
</feature>
<name>A0A1D9G199_MOOP1</name>
<evidence type="ECO:0000256" key="6">
    <source>
        <dbReference type="SAM" id="Phobius"/>
    </source>
</evidence>
<dbReference type="GO" id="GO:0016020">
    <property type="term" value="C:membrane"/>
    <property type="evidence" value="ECO:0007669"/>
    <property type="project" value="UniProtKB-SubCell"/>
</dbReference>
<feature type="transmembrane region" description="Helical" evidence="6">
    <location>
        <begin position="54"/>
        <end position="72"/>
    </location>
</feature>
<protein>
    <submittedName>
        <fullName evidence="8">DMT family transporter</fullName>
    </submittedName>
</protein>
<feature type="domain" description="EamA" evidence="7">
    <location>
        <begin position="23"/>
        <end position="161"/>
    </location>
</feature>
<dbReference type="EMBL" id="CP017708">
    <property type="protein sequence ID" value="AOY81398.1"/>
    <property type="molecule type" value="Genomic_DNA"/>
</dbReference>
<accession>A0A1D9G199</accession>
<feature type="transmembrane region" description="Helical" evidence="6">
    <location>
        <begin position="207"/>
        <end position="226"/>
    </location>
</feature>
<dbReference type="SUPFAM" id="SSF103481">
    <property type="entry name" value="Multidrug resistance efflux transporter EmrE"/>
    <property type="match status" value="2"/>
</dbReference>
<organism evidence="8 9">
    <name type="scientific">Moorena producens (strain JHB)</name>
    <dbReference type="NCBI Taxonomy" id="1454205"/>
    <lineage>
        <taxon>Bacteria</taxon>
        <taxon>Bacillati</taxon>
        <taxon>Cyanobacteriota</taxon>
        <taxon>Cyanophyceae</taxon>
        <taxon>Coleofasciculales</taxon>
        <taxon>Coleofasciculaceae</taxon>
        <taxon>Moorena</taxon>
    </lineage>
</organism>
<proteinExistence type="inferred from homology"/>
<feature type="transmembrane region" description="Helical" evidence="6">
    <location>
        <begin position="175"/>
        <end position="195"/>
    </location>
</feature>
<feature type="transmembrane region" description="Helical" evidence="6">
    <location>
        <begin position="122"/>
        <end position="139"/>
    </location>
</feature>
<dbReference type="PANTHER" id="PTHR32322">
    <property type="entry name" value="INNER MEMBRANE TRANSPORTER"/>
    <property type="match status" value="1"/>
</dbReference>
<comment type="similarity">
    <text evidence="2">Belongs to the EamA transporter family.</text>
</comment>
<keyword evidence="5 6" id="KW-0472">Membrane</keyword>
<evidence type="ECO:0000256" key="4">
    <source>
        <dbReference type="ARBA" id="ARBA00022989"/>
    </source>
</evidence>
<feature type="transmembrane region" description="Helical" evidence="6">
    <location>
        <begin position="93"/>
        <end position="110"/>
    </location>
</feature>
<dbReference type="InterPro" id="IPR000620">
    <property type="entry name" value="EamA_dom"/>
</dbReference>
<dbReference type="AlphaFoldDB" id="A0A1D9G199"/>
<evidence type="ECO:0000313" key="8">
    <source>
        <dbReference type="EMBL" id="AOY81398.1"/>
    </source>
</evidence>
<evidence type="ECO:0000259" key="7">
    <source>
        <dbReference type="Pfam" id="PF00892"/>
    </source>
</evidence>
<reference evidence="9" key="1">
    <citation type="submission" date="2016-10" db="EMBL/GenBank/DDBJ databases">
        <title>Comparative genomics uncovers the prolific and rare metabolic potential of the cyanobacterial genus Moorea.</title>
        <authorList>
            <person name="Leao T."/>
            <person name="Castelao G."/>
            <person name="Korobeynikov A."/>
            <person name="Monroe E.A."/>
            <person name="Podell S."/>
            <person name="Glukhov E."/>
            <person name="Allen E."/>
            <person name="Gerwick W.H."/>
            <person name="Gerwick L."/>
        </authorList>
    </citation>
    <scope>NUCLEOTIDE SEQUENCE [LARGE SCALE GENOMIC DNA]</scope>
    <source>
        <strain evidence="9">JHB</strain>
    </source>
</reference>
<dbReference type="Pfam" id="PF00892">
    <property type="entry name" value="EamA"/>
    <property type="match status" value="2"/>
</dbReference>
<keyword evidence="4 6" id="KW-1133">Transmembrane helix</keyword>
<feature type="transmembrane region" description="Helical" evidence="6">
    <location>
        <begin position="12"/>
        <end position="34"/>
    </location>
</feature>
<dbReference type="Proteomes" id="UP000176944">
    <property type="component" value="Chromosome"/>
</dbReference>
<dbReference type="InterPro" id="IPR037185">
    <property type="entry name" value="EmrE-like"/>
</dbReference>
<feature type="transmembrane region" description="Helical" evidence="6">
    <location>
        <begin position="146"/>
        <end position="163"/>
    </location>
</feature>
<evidence type="ECO:0000256" key="3">
    <source>
        <dbReference type="ARBA" id="ARBA00022692"/>
    </source>
</evidence>
<dbReference type="PANTHER" id="PTHR32322:SF2">
    <property type="entry name" value="EAMA DOMAIN-CONTAINING PROTEIN"/>
    <property type="match status" value="1"/>
</dbReference>
<comment type="subcellular location">
    <subcellularLocation>
        <location evidence="1">Membrane</location>
        <topology evidence="1">Multi-pass membrane protein</topology>
    </subcellularLocation>
</comment>
<gene>
    <name evidence="8" type="ORF">BJP36_17265</name>
</gene>
<keyword evidence="3 6" id="KW-0812">Transmembrane</keyword>
<evidence type="ECO:0000256" key="2">
    <source>
        <dbReference type="ARBA" id="ARBA00007362"/>
    </source>
</evidence>
<feature type="domain" description="EamA" evidence="7">
    <location>
        <begin position="176"/>
        <end position="309"/>
    </location>
</feature>